<name>A0A2P2PYX8_RHIMU</name>
<sequence length="42" mass="4626">MELNFCLCGRGEIRNEQSQEKGSKKKHILLGPLGGNVISNNL</sequence>
<dbReference type="AlphaFoldDB" id="A0A2P2PYX8"/>
<accession>A0A2P2PYX8</accession>
<protein>
    <submittedName>
        <fullName evidence="1">Uncharacterized protein</fullName>
    </submittedName>
</protein>
<dbReference type="EMBL" id="GGEC01079472">
    <property type="protein sequence ID" value="MBX59956.1"/>
    <property type="molecule type" value="Transcribed_RNA"/>
</dbReference>
<evidence type="ECO:0000313" key="1">
    <source>
        <dbReference type="EMBL" id="MBX59956.1"/>
    </source>
</evidence>
<reference evidence="1" key="1">
    <citation type="submission" date="2018-02" db="EMBL/GenBank/DDBJ databases">
        <title>Rhizophora mucronata_Transcriptome.</title>
        <authorList>
            <person name="Meera S.P."/>
            <person name="Sreeshan A."/>
            <person name="Augustine A."/>
        </authorList>
    </citation>
    <scope>NUCLEOTIDE SEQUENCE</scope>
    <source>
        <tissue evidence="1">Leaf</tissue>
    </source>
</reference>
<organism evidence="1">
    <name type="scientific">Rhizophora mucronata</name>
    <name type="common">Asiatic mangrove</name>
    <dbReference type="NCBI Taxonomy" id="61149"/>
    <lineage>
        <taxon>Eukaryota</taxon>
        <taxon>Viridiplantae</taxon>
        <taxon>Streptophyta</taxon>
        <taxon>Embryophyta</taxon>
        <taxon>Tracheophyta</taxon>
        <taxon>Spermatophyta</taxon>
        <taxon>Magnoliopsida</taxon>
        <taxon>eudicotyledons</taxon>
        <taxon>Gunneridae</taxon>
        <taxon>Pentapetalae</taxon>
        <taxon>rosids</taxon>
        <taxon>fabids</taxon>
        <taxon>Malpighiales</taxon>
        <taxon>Rhizophoraceae</taxon>
        <taxon>Rhizophora</taxon>
    </lineage>
</organism>
<proteinExistence type="predicted"/>